<reference evidence="3 4" key="1">
    <citation type="submission" date="2010-10" db="EMBL/GenBank/DDBJ databases">
        <title>Complete sequence of Frankia sp. EuI1c.</title>
        <authorList>
            <consortium name="US DOE Joint Genome Institute"/>
            <person name="Lucas S."/>
            <person name="Copeland A."/>
            <person name="Lapidus A."/>
            <person name="Cheng J.-F."/>
            <person name="Bruce D."/>
            <person name="Goodwin L."/>
            <person name="Pitluck S."/>
            <person name="Chertkov O."/>
            <person name="Detter J.C."/>
            <person name="Han C."/>
            <person name="Tapia R."/>
            <person name="Land M."/>
            <person name="Hauser L."/>
            <person name="Jeffries C."/>
            <person name="Kyrpides N."/>
            <person name="Ivanova N."/>
            <person name="Mikhailova N."/>
            <person name="Beauchemin N."/>
            <person name="Sen A."/>
            <person name="Sur S.A."/>
            <person name="Gtari M."/>
            <person name="Wall L."/>
            <person name="Tisa L."/>
            <person name="Woyke T."/>
        </authorList>
    </citation>
    <scope>NUCLEOTIDE SEQUENCE [LARGE SCALE GENOMIC DNA]</scope>
    <source>
        <strain evidence="4">DSM 45817 / CECT 9037 / EuI1c</strain>
    </source>
</reference>
<evidence type="ECO:0000313" key="4">
    <source>
        <dbReference type="Proteomes" id="UP000002484"/>
    </source>
</evidence>
<dbReference type="InterPro" id="IPR032465">
    <property type="entry name" value="ACMSD"/>
</dbReference>
<keyword evidence="1" id="KW-0456">Lyase</keyword>
<dbReference type="PANTHER" id="PTHR21240:SF28">
    <property type="entry name" value="ISO-OROTATE DECARBOXYLASE (EUROFUNG)"/>
    <property type="match status" value="1"/>
</dbReference>
<dbReference type="PANTHER" id="PTHR21240">
    <property type="entry name" value="2-AMINO-3-CARBOXYLMUCONATE-6-SEMIALDEHYDE DECARBOXYLASE"/>
    <property type="match status" value="1"/>
</dbReference>
<evidence type="ECO:0000259" key="2">
    <source>
        <dbReference type="Pfam" id="PF04909"/>
    </source>
</evidence>
<evidence type="ECO:0000256" key="1">
    <source>
        <dbReference type="ARBA" id="ARBA00023239"/>
    </source>
</evidence>
<dbReference type="GO" id="GO:0005737">
    <property type="term" value="C:cytoplasm"/>
    <property type="evidence" value="ECO:0007669"/>
    <property type="project" value="TreeGrafter"/>
</dbReference>
<organism evidence="3 4">
    <name type="scientific">Pseudofrankia inefficax (strain DSM 45817 / CECT 9037 / DDB 130130 / EuI1c)</name>
    <name type="common">Frankia inefficax</name>
    <dbReference type="NCBI Taxonomy" id="298654"/>
    <lineage>
        <taxon>Bacteria</taxon>
        <taxon>Bacillati</taxon>
        <taxon>Actinomycetota</taxon>
        <taxon>Actinomycetes</taxon>
        <taxon>Frankiales</taxon>
        <taxon>Frankiaceae</taxon>
        <taxon>Pseudofrankia</taxon>
    </lineage>
</organism>
<dbReference type="KEGG" id="fri:FraEuI1c_2799"/>
<dbReference type="InterPro" id="IPR006680">
    <property type="entry name" value="Amidohydro-rel"/>
</dbReference>
<evidence type="ECO:0000313" key="3">
    <source>
        <dbReference type="EMBL" id="ADP80826.1"/>
    </source>
</evidence>
<protein>
    <submittedName>
        <fullName evidence="3">Amidohydrolase 2</fullName>
    </submittedName>
</protein>
<dbReference type="Proteomes" id="UP000002484">
    <property type="component" value="Chromosome"/>
</dbReference>
<dbReference type="GO" id="GO:0016831">
    <property type="term" value="F:carboxy-lyase activity"/>
    <property type="evidence" value="ECO:0007669"/>
    <property type="project" value="InterPro"/>
</dbReference>
<dbReference type="AlphaFoldDB" id="E3J7S2"/>
<dbReference type="OrthoDB" id="8673173at2"/>
<accession>E3J7S2</accession>
<dbReference type="GO" id="GO:0019748">
    <property type="term" value="P:secondary metabolic process"/>
    <property type="evidence" value="ECO:0007669"/>
    <property type="project" value="TreeGrafter"/>
</dbReference>
<keyword evidence="4" id="KW-1185">Reference proteome</keyword>
<dbReference type="Gene3D" id="3.20.20.140">
    <property type="entry name" value="Metal-dependent hydrolases"/>
    <property type="match status" value="1"/>
</dbReference>
<name>E3J7S2_PSEI1</name>
<dbReference type="GO" id="GO:0016787">
    <property type="term" value="F:hydrolase activity"/>
    <property type="evidence" value="ECO:0007669"/>
    <property type="project" value="UniProtKB-KW"/>
</dbReference>
<dbReference type="eggNOG" id="COG2159">
    <property type="taxonomic scope" value="Bacteria"/>
</dbReference>
<dbReference type="InParanoid" id="E3J7S2"/>
<dbReference type="RefSeq" id="WP_013423944.1">
    <property type="nucleotide sequence ID" value="NC_014666.1"/>
</dbReference>
<gene>
    <name evidence="3" type="ordered locus">FraEuI1c_2799</name>
</gene>
<dbReference type="Pfam" id="PF04909">
    <property type="entry name" value="Amidohydro_2"/>
    <property type="match status" value="1"/>
</dbReference>
<keyword evidence="3" id="KW-0378">Hydrolase</keyword>
<proteinExistence type="predicted"/>
<dbReference type="HOGENOM" id="CLU_039329_0_2_11"/>
<dbReference type="SUPFAM" id="SSF51556">
    <property type="entry name" value="Metallo-dependent hydrolases"/>
    <property type="match status" value="1"/>
</dbReference>
<feature type="domain" description="Amidohydrolase-related" evidence="2">
    <location>
        <begin position="87"/>
        <end position="372"/>
    </location>
</feature>
<sequence>MNLDDLILVSVDDHVIEPPNLFEGRLSAKYQDKAPRLIERADGAMAWVYEGIEIPNVALNAVAGRPREELGFEPASLAQLRPGCYDVHSRVRDMDANGVLGSMSFPSFVRFCGQLFMNTPDREQAAAMVRAYNDWHIDDWAGSYPGRFIPLALPMLWDAEATAAEVRRVAAKGCHALTFSSNPFALGLPSIHTDYWDPVWKACVETGTVVCMHLGSSSQSPTTSPDAPIEVLYSLSPINLFEAAADVLWSPMFRKFPELRVALSEGGTGWVPYFLERVDYIYNHTRPWTKTDLGGRLPSEIFNEHVISCFIDDAVGIETRAHLNIDNVMWECDYPHSDTTWPHSPELVDKRLAGVPDADINKITHLNAIRHFQYDPFAHIPRELATVGALRRRAEGWDISPKPAAQRAAESAGTWRSLLSRG</sequence>
<dbReference type="STRING" id="298654.FraEuI1c_2799"/>
<dbReference type="InterPro" id="IPR032466">
    <property type="entry name" value="Metal_Hydrolase"/>
</dbReference>
<dbReference type="EMBL" id="CP002299">
    <property type="protein sequence ID" value="ADP80826.1"/>
    <property type="molecule type" value="Genomic_DNA"/>
</dbReference>